<dbReference type="Gene3D" id="3.40.50.150">
    <property type="entry name" value="Vaccinia Virus protein VP39"/>
    <property type="match status" value="1"/>
</dbReference>
<name>A0ABT9ZH89_9BACI</name>
<sequence length="258" mass="29018">MLLNRQLGNNVGESLDSGDEMNELKLSKRLEVVASYIPKDAIFADIGSDHAYLPCYSIINGIAKGAIAGEITEGPFLSAQRQVSKSNLDEVISVRKGDGLSVIKEDEKVDCITIAGMGGSLITKILEDGKLKLDYVKRLVLQPNIHAINIREWLINNEWELINEQIIEEDNKIYEILVAEKGNAHRPYHKHSLQSGLLFGPFLLEENNKVFQKKWTNERTHLQTILAQLQTAGYTFENSEKYREVSGQLNLIEEVIQA</sequence>
<reference evidence="1 2" key="1">
    <citation type="submission" date="2023-07" db="EMBL/GenBank/DDBJ databases">
        <title>Genomic Encyclopedia of Type Strains, Phase IV (KMG-IV): sequencing the most valuable type-strain genomes for metagenomic binning, comparative biology and taxonomic classification.</title>
        <authorList>
            <person name="Goeker M."/>
        </authorList>
    </citation>
    <scope>NUCLEOTIDE SEQUENCE [LARGE SCALE GENOMIC DNA]</scope>
    <source>
        <strain evidence="1 2">DSM 29005</strain>
    </source>
</reference>
<accession>A0ABT9ZH89</accession>
<dbReference type="InterPro" id="IPR006901">
    <property type="entry name" value="TrmK"/>
</dbReference>
<dbReference type="Gene3D" id="1.10.287.1890">
    <property type="match status" value="1"/>
</dbReference>
<organism evidence="1 2">
    <name type="scientific">Metabacillus malikii</name>
    <dbReference type="NCBI Taxonomy" id="1504265"/>
    <lineage>
        <taxon>Bacteria</taxon>
        <taxon>Bacillati</taxon>
        <taxon>Bacillota</taxon>
        <taxon>Bacilli</taxon>
        <taxon>Bacillales</taxon>
        <taxon>Bacillaceae</taxon>
        <taxon>Metabacillus</taxon>
    </lineage>
</organism>
<protein>
    <submittedName>
        <fullName evidence="1">tRNA (Adenine22-N1)-methyltransferase</fullName>
        <ecNumber evidence="1">2.1.1.217</ecNumber>
    </submittedName>
</protein>
<dbReference type="EC" id="2.1.1.217" evidence="1"/>
<dbReference type="EMBL" id="JAUSUD010000013">
    <property type="protein sequence ID" value="MDQ0231614.1"/>
    <property type="molecule type" value="Genomic_DNA"/>
</dbReference>
<keyword evidence="1" id="KW-0489">Methyltransferase</keyword>
<dbReference type="GO" id="GO:0032259">
    <property type="term" value="P:methylation"/>
    <property type="evidence" value="ECO:0007669"/>
    <property type="project" value="UniProtKB-KW"/>
</dbReference>
<dbReference type="GO" id="GO:0160105">
    <property type="term" value="F:tRNA (adenine(22)-N1)-methyltransferase activity"/>
    <property type="evidence" value="ECO:0007669"/>
    <property type="project" value="UniProtKB-EC"/>
</dbReference>
<dbReference type="PANTHER" id="PTHR38451:SF1">
    <property type="entry name" value="TRNA (ADENINE(22)-N(1))-METHYLTRANSFERASE"/>
    <property type="match status" value="1"/>
</dbReference>
<gene>
    <name evidence="1" type="ORF">J2S19_002897</name>
</gene>
<dbReference type="Pfam" id="PF04816">
    <property type="entry name" value="TrmK"/>
    <property type="match status" value="1"/>
</dbReference>
<evidence type="ECO:0000313" key="2">
    <source>
        <dbReference type="Proteomes" id="UP001234495"/>
    </source>
</evidence>
<dbReference type="PANTHER" id="PTHR38451">
    <property type="entry name" value="TRNA (ADENINE(22)-N(1))-METHYLTRANSFERASE"/>
    <property type="match status" value="1"/>
</dbReference>
<dbReference type="SUPFAM" id="SSF53335">
    <property type="entry name" value="S-adenosyl-L-methionine-dependent methyltransferases"/>
    <property type="match status" value="1"/>
</dbReference>
<evidence type="ECO:0000313" key="1">
    <source>
        <dbReference type="EMBL" id="MDQ0231614.1"/>
    </source>
</evidence>
<keyword evidence="2" id="KW-1185">Reference proteome</keyword>
<comment type="caution">
    <text evidence="1">The sequence shown here is derived from an EMBL/GenBank/DDBJ whole genome shotgun (WGS) entry which is preliminary data.</text>
</comment>
<keyword evidence="1" id="KW-0808">Transferase</keyword>
<proteinExistence type="predicted"/>
<dbReference type="InterPro" id="IPR029063">
    <property type="entry name" value="SAM-dependent_MTases_sf"/>
</dbReference>
<dbReference type="PIRSF" id="PIRSF018637">
    <property type="entry name" value="TrmK"/>
    <property type="match status" value="1"/>
</dbReference>
<dbReference type="Proteomes" id="UP001234495">
    <property type="component" value="Unassembled WGS sequence"/>
</dbReference>